<dbReference type="Proteomes" id="UP000321523">
    <property type="component" value="Unassembled WGS sequence"/>
</dbReference>
<accession>A0A512DWP1</accession>
<keyword evidence="3" id="KW-1185">Reference proteome</keyword>
<organism evidence="2 3">
    <name type="scientific">Skermanella aerolata</name>
    <dbReference type="NCBI Taxonomy" id="393310"/>
    <lineage>
        <taxon>Bacteria</taxon>
        <taxon>Pseudomonadati</taxon>
        <taxon>Pseudomonadota</taxon>
        <taxon>Alphaproteobacteria</taxon>
        <taxon>Rhodospirillales</taxon>
        <taxon>Azospirillaceae</taxon>
        <taxon>Skermanella</taxon>
    </lineage>
</organism>
<evidence type="ECO:0000313" key="2">
    <source>
        <dbReference type="EMBL" id="GEO40881.1"/>
    </source>
</evidence>
<name>A0A512DWP1_9PROT</name>
<reference evidence="2 3" key="1">
    <citation type="submission" date="2019-07" db="EMBL/GenBank/DDBJ databases">
        <title>Whole genome shotgun sequence of Skermanella aerolata NBRC 106429.</title>
        <authorList>
            <person name="Hosoyama A."/>
            <person name="Uohara A."/>
            <person name="Ohji S."/>
            <person name="Ichikawa N."/>
        </authorList>
    </citation>
    <scope>NUCLEOTIDE SEQUENCE [LARGE SCALE GENOMIC DNA]</scope>
    <source>
        <strain evidence="2 3">NBRC 106429</strain>
    </source>
</reference>
<proteinExistence type="predicted"/>
<evidence type="ECO:0000256" key="1">
    <source>
        <dbReference type="SAM" id="MobiDB-lite"/>
    </source>
</evidence>
<dbReference type="AlphaFoldDB" id="A0A512DWP1"/>
<evidence type="ECO:0000313" key="3">
    <source>
        <dbReference type="Proteomes" id="UP000321523"/>
    </source>
</evidence>
<comment type="caution">
    <text evidence="2">The sequence shown here is derived from an EMBL/GenBank/DDBJ whole genome shotgun (WGS) entry which is preliminary data.</text>
</comment>
<dbReference type="RefSeq" id="WP_044431817.1">
    <property type="nucleotide sequence ID" value="NZ_BJYZ01000024.1"/>
</dbReference>
<gene>
    <name evidence="2" type="ORF">SAE02_50290</name>
</gene>
<feature type="region of interest" description="Disordered" evidence="1">
    <location>
        <begin position="46"/>
        <end position="65"/>
    </location>
</feature>
<protein>
    <submittedName>
        <fullName evidence="2">Uncharacterized protein</fullName>
    </submittedName>
</protein>
<sequence>MFAARKVTGNIDTTGYLSERVYDGKRTLDAGEIARRKDRIKNAADAVKQTGEAGDTIESPLKRTL</sequence>
<dbReference type="EMBL" id="BJYZ01000024">
    <property type="protein sequence ID" value="GEO40881.1"/>
    <property type="molecule type" value="Genomic_DNA"/>
</dbReference>